<dbReference type="AlphaFoldDB" id="A0AA88TGH0"/>
<organism evidence="2 3">
    <name type="scientific">Cirrhinus molitorella</name>
    <name type="common">mud carp</name>
    <dbReference type="NCBI Taxonomy" id="172907"/>
    <lineage>
        <taxon>Eukaryota</taxon>
        <taxon>Metazoa</taxon>
        <taxon>Chordata</taxon>
        <taxon>Craniata</taxon>
        <taxon>Vertebrata</taxon>
        <taxon>Euteleostomi</taxon>
        <taxon>Actinopterygii</taxon>
        <taxon>Neopterygii</taxon>
        <taxon>Teleostei</taxon>
        <taxon>Ostariophysi</taxon>
        <taxon>Cypriniformes</taxon>
        <taxon>Cyprinidae</taxon>
        <taxon>Labeoninae</taxon>
        <taxon>Labeonini</taxon>
        <taxon>Cirrhinus</taxon>
    </lineage>
</organism>
<gene>
    <name evidence="2" type="ORF">Q8A67_021905</name>
</gene>
<accession>A0AA88TGH0</accession>
<protein>
    <submittedName>
        <fullName evidence="2">Uncharacterized protein</fullName>
    </submittedName>
</protein>
<sequence>MRQEVSGRERGGAIVTSDLRWSSRCDPRTAARPAGAPRDQALRDGLQDSSCPPVGSLIMKAVVQYCALVLLAEVALLRDSESLLKVMESRTVGESRSQMLSGSCGWAFPPDDGRVRRSHEEELE</sequence>
<evidence type="ECO:0000313" key="2">
    <source>
        <dbReference type="EMBL" id="KAK2874752.1"/>
    </source>
</evidence>
<name>A0AA88TGH0_9TELE</name>
<keyword evidence="3" id="KW-1185">Reference proteome</keyword>
<feature type="region of interest" description="Disordered" evidence="1">
    <location>
        <begin position="24"/>
        <end position="47"/>
    </location>
</feature>
<comment type="caution">
    <text evidence="2">The sequence shown here is derived from an EMBL/GenBank/DDBJ whole genome shotgun (WGS) entry which is preliminary data.</text>
</comment>
<evidence type="ECO:0000256" key="1">
    <source>
        <dbReference type="SAM" id="MobiDB-lite"/>
    </source>
</evidence>
<dbReference type="Proteomes" id="UP001187343">
    <property type="component" value="Unassembled WGS sequence"/>
</dbReference>
<dbReference type="EMBL" id="JAUYZG010000021">
    <property type="protein sequence ID" value="KAK2874752.1"/>
    <property type="molecule type" value="Genomic_DNA"/>
</dbReference>
<feature type="region of interest" description="Disordered" evidence="1">
    <location>
        <begin position="100"/>
        <end position="124"/>
    </location>
</feature>
<proteinExistence type="predicted"/>
<evidence type="ECO:0000313" key="3">
    <source>
        <dbReference type="Proteomes" id="UP001187343"/>
    </source>
</evidence>
<feature type="compositionally biased region" description="Basic and acidic residues" evidence="1">
    <location>
        <begin position="111"/>
        <end position="124"/>
    </location>
</feature>
<reference evidence="2" key="1">
    <citation type="submission" date="2023-08" db="EMBL/GenBank/DDBJ databases">
        <title>Chromosome-level Genome Assembly of mud carp (Cirrhinus molitorella).</title>
        <authorList>
            <person name="Liu H."/>
        </authorList>
    </citation>
    <scope>NUCLEOTIDE SEQUENCE</scope>
    <source>
        <strain evidence="2">Prfri</strain>
        <tissue evidence="2">Muscle</tissue>
    </source>
</reference>